<comment type="similarity">
    <text evidence="7">Belongs to the binding-protein-dependent transport system permease family.</text>
</comment>
<evidence type="ECO:0000313" key="10">
    <source>
        <dbReference type="EMBL" id="MBD2848525.1"/>
    </source>
</evidence>
<dbReference type="InterPro" id="IPR035906">
    <property type="entry name" value="MetI-like_sf"/>
</dbReference>
<keyword evidence="5 7" id="KW-1133">Transmembrane helix</keyword>
<accession>A0A927BZD0</accession>
<comment type="caution">
    <text evidence="10">The sequence shown here is derived from an EMBL/GenBank/DDBJ whole genome shotgun (WGS) entry which is preliminary data.</text>
</comment>
<feature type="transmembrane region" description="Helical" evidence="7">
    <location>
        <begin position="101"/>
        <end position="120"/>
    </location>
</feature>
<feature type="transmembrane region" description="Helical" evidence="7">
    <location>
        <begin position="250"/>
        <end position="274"/>
    </location>
</feature>
<evidence type="ECO:0000256" key="1">
    <source>
        <dbReference type="ARBA" id="ARBA00004651"/>
    </source>
</evidence>
<dbReference type="InterPro" id="IPR000515">
    <property type="entry name" value="MetI-like"/>
</dbReference>
<dbReference type="PANTHER" id="PTHR30151">
    <property type="entry name" value="ALKANE SULFONATE ABC TRANSPORTER-RELATED, MEMBRANE SUBUNIT"/>
    <property type="match status" value="1"/>
</dbReference>
<reference evidence="10" key="1">
    <citation type="submission" date="2020-09" db="EMBL/GenBank/DDBJ databases">
        <title>A novel bacterium of genus Paenibacillus, isolated from South China Sea.</title>
        <authorList>
            <person name="Huang H."/>
            <person name="Mo K."/>
            <person name="Hu Y."/>
        </authorList>
    </citation>
    <scope>NUCLEOTIDE SEQUENCE</scope>
    <source>
        <strain evidence="10">IB182496</strain>
    </source>
</reference>
<dbReference type="GO" id="GO:0055085">
    <property type="term" value="P:transmembrane transport"/>
    <property type="evidence" value="ECO:0007669"/>
    <property type="project" value="InterPro"/>
</dbReference>
<evidence type="ECO:0000256" key="2">
    <source>
        <dbReference type="ARBA" id="ARBA00022448"/>
    </source>
</evidence>
<dbReference type="Pfam" id="PF00528">
    <property type="entry name" value="BPD_transp_1"/>
    <property type="match status" value="1"/>
</dbReference>
<name>A0A927BZD0_9BACL</name>
<organism evidence="10 11">
    <name type="scientific">Paenibacillus sabuli</name>
    <dbReference type="NCBI Taxonomy" id="2772509"/>
    <lineage>
        <taxon>Bacteria</taxon>
        <taxon>Bacillati</taxon>
        <taxon>Bacillota</taxon>
        <taxon>Bacilli</taxon>
        <taxon>Bacillales</taxon>
        <taxon>Paenibacillaceae</taxon>
        <taxon>Paenibacillus</taxon>
    </lineage>
</organism>
<dbReference type="SUPFAM" id="SSF161098">
    <property type="entry name" value="MetI-like"/>
    <property type="match status" value="1"/>
</dbReference>
<dbReference type="Gene3D" id="1.10.3720.10">
    <property type="entry name" value="MetI-like"/>
    <property type="match status" value="1"/>
</dbReference>
<keyword evidence="4 7" id="KW-0812">Transmembrane</keyword>
<protein>
    <submittedName>
        <fullName evidence="10">ABC transporter permease</fullName>
    </submittedName>
</protein>
<dbReference type="PROSITE" id="PS50928">
    <property type="entry name" value="ABC_TM1"/>
    <property type="match status" value="1"/>
</dbReference>
<feature type="transmembrane region" description="Helical" evidence="7">
    <location>
        <begin position="200"/>
        <end position="230"/>
    </location>
</feature>
<evidence type="ECO:0000313" key="11">
    <source>
        <dbReference type="Proteomes" id="UP000621560"/>
    </source>
</evidence>
<comment type="subcellular location">
    <subcellularLocation>
        <location evidence="1 7">Cell membrane</location>
        <topology evidence="1 7">Multi-pass membrane protein</topology>
    </subcellularLocation>
</comment>
<evidence type="ECO:0000256" key="8">
    <source>
        <dbReference type="SAM" id="MobiDB-lite"/>
    </source>
</evidence>
<keyword evidence="3" id="KW-1003">Cell membrane</keyword>
<evidence type="ECO:0000256" key="5">
    <source>
        <dbReference type="ARBA" id="ARBA00022989"/>
    </source>
</evidence>
<feature type="transmembrane region" description="Helical" evidence="7">
    <location>
        <begin position="132"/>
        <end position="154"/>
    </location>
</feature>
<proteinExistence type="inferred from homology"/>
<evidence type="ECO:0000256" key="4">
    <source>
        <dbReference type="ARBA" id="ARBA00022692"/>
    </source>
</evidence>
<evidence type="ECO:0000256" key="6">
    <source>
        <dbReference type="ARBA" id="ARBA00023136"/>
    </source>
</evidence>
<dbReference type="CDD" id="cd06261">
    <property type="entry name" value="TM_PBP2"/>
    <property type="match status" value="1"/>
</dbReference>
<sequence>MKEAAAPPLAQAPDQEQPVNPTLPAPRLRAQGKWSRFLQKYNLLPTLLFFVIWELFSRLNASIELFNPRFLPAPSVLVQEAWRLAESGVLLESIAASTVRILIGFVIGCVAAVGIGVLMSKFRLVELWFSPILNLVGPIPALALLPLFIIWFGIGEFPKILLIAWTTFIPVLVYTVDGFKSVPSTLIRSALSLGASERQVFMRVMLPSAIPNFLVGAQVSLGLSFSALIVSEMMGADSGLGYIIVDARNYFKITNMFVAIILIGLEYSLFAYALRLVERRVMAWRKGGLRDAVEK</sequence>
<feature type="transmembrane region" description="Helical" evidence="7">
    <location>
        <begin position="160"/>
        <end position="179"/>
    </location>
</feature>
<keyword evidence="6 7" id="KW-0472">Membrane</keyword>
<feature type="region of interest" description="Disordered" evidence="8">
    <location>
        <begin position="1"/>
        <end position="22"/>
    </location>
</feature>
<evidence type="ECO:0000256" key="3">
    <source>
        <dbReference type="ARBA" id="ARBA00022475"/>
    </source>
</evidence>
<keyword evidence="2 7" id="KW-0813">Transport</keyword>
<feature type="transmembrane region" description="Helical" evidence="7">
    <location>
        <begin position="37"/>
        <end position="56"/>
    </location>
</feature>
<dbReference type="PANTHER" id="PTHR30151:SF0">
    <property type="entry name" value="ABC TRANSPORTER PERMEASE PROTEIN MJ0413-RELATED"/>
    <property type="match status" value="1"/>
</dbReference>
<dbReference type="EMBL" id="JACXIZ010000072">
    <property type="protein sequence ID" value="MBD2848525.1"/>
    <property type="molecule type" value="Genomic_DNA"/>
</dbReference>
<evidence type="ECO:0000256" key="7">
    <source>
        <dbReference type="RuleBase" id="RU363032"/>
    </source>
</evidence>
<feature type="domain" description="ABC transmembrane type-1" evidence="9">
    <location>
        <begin position="90"/>
        <end position="278"/>
    </location>
</feature>
<feature type="compositionally biased region" description="Low complexity" evidence="8">
    <location>
        <begin position="1"/>
        <end position="18"/>
    </location>
</feature>
<dbReference type="AlphaFoldDB" id="A0A927BZD0"/>
<dbReference type="Proteomes" id="UP000621560">
    <property type="component" value="Unassembled WGS sequence"/>
</dbReference>
<dbReference type="GO" id="GO:0005886">
    <property type="term" value="C:plasma membrane"/>
    <property type="evidence" value="ECO:0007669"/>
    <property type="project" value="UniProtKB-SubCell"/>
</dbReference>
<evidence type="ECO:0000259" key="9">
    <source>
        <dbReference type="PROSITE" id="PS50928"/>
    </source>
</evidence>
<keyword evidence="11" id="KW-1185">Reference proteome</keyword>
<gene>
    <name evidence="10" type="ORF">IDH44_25375</name>
</gene>